<dbReference type="Gene3D" id="3.30.420.10">
    <property type="entry name" value="Ribonuclease H-like superfamily/Ribonuclease H"/>
    <property type="match status" value="1"/>
</dbReference>
<dbReference type="InterPro" id="IPR036397">
    <property type="entry name" value="RNaseH_sf"/>
</dbReference>
<dbReference type="InterPro" id="IPR050951">
    <property type="entry name" value="Retrovirus_Pol_polyprotein"/>
</dbReference>
<dbReference type="PANTHER" id="PTHR37984">
    <property type="entry name" value="PROTEIN CBG26694"/>
    <property type="match status" value="1"/>
</dbReference>
<dbReference type="Pfam" id="PF00665">
    <property type="entry name" value="rve"/>
    <property type="match status" value="1"/>
</dbReference>
<keyword evidence="4" id="KW-1185">Reference proteome</keyword>
<dbReference type="AlphaFoldDB" id="A0A0R0LY89"/>
<dbReference type="InterPro" id="IPR001584">
    <property type="entry name" value="Integrase_cat-core"/>
</dbReference>
<proteinExistence type="predicted"/>
<dbReference type="PROSITE" id="PS50994">
    <property type="entry name" value="INTEGRASE"/>
    <property type="match status" value="1"/>
</dbReference>
<dbReference type="Proteomes" id="UP000051530">
    <property type="component" value="Unassembled WGS sequence"/>
</dbReference>
<organism evidence="3 4">
    <name type="scientific">Pseudoloma neurophilia</name>
    <dbReference type="NCBI Taxonomy" id="146866"/>
    <lineage>
        <taxon>Eukaryota</taxon>
        <taxon>Fungi</taxon>
        <taxon>Fungi incertae sedis</taxon>
        <taxon>Microsporidia</taxon>
        <taxon>Pseudoloma</taxon>
    </lineage>
</organism>
<reference evidence="3 4" key="1">
    <citation type="submission" date="2015-07" db="EMBL/GenBank/DDBJ databases">
        <title>The genome of Pseudoloma neurophilia, a relevant intracellular parasite of the zebrafish.</title>
        <authorList>
            <person name="Ndikumana S."/>
            <person name="Pelin A."/>
            <person name="Sanders J."/>
            <person name="Corradi N."/>
        </authorList>
    </citation>
    <scope>NUCLEOTIDE SEQUENCE [LARGE SCALE GENOMIC DNA]</scope>
    <source>
        <strain evidence="3 4">MK1</strain>
    </source>
</reference>
<dbReference type="GO" id="GO:0005634">
    <property type="term" value="C:nucleus"/>
    <property type="evidence" value="ECO:0007669"/>
    <property type="project" value="UniProtKB-ARBA"/>
</dbReference>
<name>A0A0R0LY89_9MICR</name>
<sequence length="224" mass="25798">MTRTRLEDPFYKIGIDVIGPLPKDDLSFRYIVAATDYTTRWAQVNPLKKKSKECIANFIYSQVFLRNGPPKQIVSDQGSKFVNNIVKELTKRMNTRHTTTSAYHPQANWTAERFNKTFIRKLAKILNGDLSKWSEMVDTERFLYNTTPIASLKASPSKILYGRDVYDFEMTEMVGKEASPNTTLCSIEKVRQELVKQVKEVRERENFSMKGGKPPDDLVKGQFV</sequence>
<feature type="domain" description="Integrase catalytic" evidence="2">
    <location>
        <begin position="5"/>
        <end position="164"/>
    </location>
</feature>
<gene>
    <name evidence="3" type="ORF">M153_3680004686</name>
</gene>
<protein>
    <submittedName>
        <fullName evidence="3">Pol polyprotein</fullName>
    </submittedName>
</protein>
<dbReference type="EMBL" id="LGUB01000128">
    <property type="protein sequence ID" value="KRH94154.1"/>
    <property type="molecule type" value="Genomic_DNA"/>
</dbReference>
<dbReference type="OrthoDB" id="5592268at2759"/>
<feature type="region of interest" description="Disordered" evidence="1">
    <location>
        <begin position="205"/>
        <end position="224"/>
    </location>
</feature>
<dbReference type="GO" id="GO:0003676">
    <property type="term" value="F:nucleic acid binding"/>
    <property type="evidence" value="ECO:0007669"/>
    <property type="project" value="InterPro"/>
</dbReference>
<evidence type="ECO:0000256" key="1">
    <source>
        <dbReference type="SAM" id="MobiDB-lite"/>
    </source>
</evidence>
<dbReference type="GO" id="GO:0015074">
    <property type="term" value="P:DNA integration"/>
    <property type="evidence" value="ECO:0007669"/>
    <property type="project" value="InterPro"/>
</dbReference>
<accession>A0A0R0LY89</accession>
<dbReference type="InterPro" id="IPR012337">
    <property type="entry name" value="RNaseH-like_sf"/>
</dbReference>
<dbReference type="SUPFAM" id="SSF53098">
    <property type="entry name" value="Ribonuclease H-like"/>
    <property type="match status" value="1"/>
</dbReference>
<dbReference type="PANTHER" id="PTHR37984:SF5">
    <property type="entry name" value="PROTEIN NYNRIN-LIKE"/>
    <property type="match status" value="1"/>
</dbReference>
<comment type="caution">
    <text evidence="3">The sequence shown here is derived from an EMBL/GenBank/DDBJ whole genome shotgun (WGS) entry which is preliminary data.</text>
</comment>
<evidence type="ECO:0000259" key="2">
    <source>
        <dbReference type="PROSITE" id="PS50994"/>
    </source>
</evidence>
<evidence type="ECO:0000313" key="4">
    <source>
        <dbReference type="Proteomes" id="UP000051530"/>
    </source>
</evidence>
<dbReference type="VEuPathDB" id="MicrosporidiaDB:M153_3680004686"/>
<evidence type="ECO:0000313" key="3">
    <source>
        <dbReference type="EMBL" id="KRH94154.1"/>
    </source>
</evidence>